<keyword evidence="2" id="KW-1003">Cell membrane</keyword>
<dbReference type="RefSeq" id="WP_169559071.1">
    <property type="nucleotide sequence ID" value="NZ_BSNF01000001.1"/>
</dbReference>
<dbReference type="EMBL" id="BSNF01000001">
    <property type="protein sequence ID" value="GLQ05036.1"/>
    <property type="molecule type" value="Genomic_DNA"/>
</dbReference>
<evidence type="ECO:0000259" key="7">
    <source>
        <dbReference type="Pfam" id="PF00892"/>
    </source>
</evidence>
<keyword evidence="9" id="KW-1185">Reference proteome</keyword>
<evidence type="ECO:0000256" key="1">
    <source>
        <dbReference type="ARBA" id="ARBA00004651"/>
    </source>
</evidence>
<evidence type="ECO:0000256" key="4">
    <source>
        <dbReference type="ARBA" id="ARBA00022989"/>
    </source>
</evidence>
<organism evidence="8 9">
    <name type="scientific">Sneathiella chinensis</name>
    <dbReference type="NCBI Taxonomy" id="349750"/>
    <lineage>
        <taxon>Bacteria</taxon>
        <taxon>Pseudomonadati</taxon>
        <taxon>Pseudomonadota</taxon>
        <taxon>Alphaproteobacteria</taxon>
        <taxon>Sneathiellales</taxon>
        <taxon>Sneathiellaceae</taxon>
        <taxon>Sneathiella</taxon>
    </lineage>
</organism>
<evidence type="ECO:0000256" key="6">
    <source>
        <dbReference type="SAM" id="Phobius"/>
    </source>
</evidence>
<evidence type="ECO:0000313" key="9">
    <source>
        <dbReference type="Proteomes" id="UP001161409"/>
    </source>
</evidence>
<keyword evidence="4 6" id="KW-1133">Transmembrane helix</keyword>
<dbReference type="InterPro" id="IPR037185">
    <property type="entry name" value="EmrE-like"/>
</dbReference>
<accession>A0ABQ5U3F8</accession>
<evidence type="ECO:0000256" key="5">
    <source>
        <dbReference type="ARBA" id="ARBA00023136"/>
    </source>
</evidence>
<dbReference type="PANTHER" id="PTHR32322">
    <property type="entry name" value="INNER MEMBRANE TRANSPORTER"/>
    <property type="match status" value="1"/>
</dbReference>
<feature type="transmembrane region" description="Helical" evidence="6">
    <location>
        <begin position="189"/>
        <end position="213"/>
    </location>
</feature>
<feature type="transmembrane region" description="Helical" evidence="6">
    <location>
        <begin position="14"/>
        <end position="36"/>
    </location>
</feature>
<dbReference type="PANTHER" id="PTHR32322:SF18">
    <property type="entry name" value="S-ADENOSYLMETHIONINE_S-ADENOSYLHOMOCYSTEINE TRANSPORTER"/>
    <property type="match status" value="1"/>
</dbReference>
<feature type="transmembrane region" description="Helical" evidence="6">
    <location>
        <begin position="280"/>
        <end position="296"/>
    </location>
</feature>
<dbReference type="Proteomes" id="UP001161409">
    <property type="component" value="Unassembled WGS sequence"/>
</dbReference>
<feature type="domain" description="EamA" evidence="7">
    <location>
        <begin position="14"/>
        <end position="146"/>
    </location>
</feature>
<evidence type="ECO:0000256" key="3">
    <source>
        <dbReference type="ARBA" id="ARBA00022692"/>
    </source>
</evidence>
<feature type="domain" description="EamA" evidence="7">
    <location>
        <begin position="163"/>
        <end position="295"/>
    </location>
</feature>
<dbReference type="Pfam" id="PF00892">
    <property type="entry name" value="EamA"/>
    <property type="match status" value="2"/>
</dbReference>
<feature type="transmembrane region" description="Helical" evidence="6">
    <location>
        <begin position="42"/>
        <end position="60"/>
    </location>
</feature>
<comment type="caution">
    <text evidence="8">The sequence shown here is derived from an EMBL/GenBank/DDBJ whole genome shotgun (WGS) entry which is preliminary data.</text>
</comment>
<feature type="transmembrane region" description="Helical" evidence="6">
    <location>
        <begin position="158"/>
        <end position="177"/>
    </location>
</feature>
<dbReference type="InterPro" id="IPR000620">
    <property type="entry name" value="EamA_dom"/>
</dbReference>
<protein>
    <submittedName>
        <fullName evidence="8">Membrane protein</fullName>
    </submittedName>
</protein>
<comment type="subcellular location">
    <subcellularLocation>
        <location evidence="1">Cell membrane</location>
        <topology evidence="1">Multi-pass membrane protein</topology>
    </subcellularLocation>
</comment>
<proteinExistence type="predicted"/>
<feature type="transmembrane region" description="Helical" evidence="6">
    <location>
        <begin position="257"/>
        <end position="274"/>
    </location>
</feature>
<evidence type="ECO:0000313" key="8">
    <source>
        <dbReference type="EMBL" id="GLQ05036.1"/>
    </source>
</evidence>
<feature type="transmembrane region" description="Helical" evidence="6">
    <location>
        <begin position="102"/>
        <end position="124"/>
    </location>
</feature>
<dbReference type="SUPFAM" id="SSF103481">
    <property type="entry name" value="Multidrug resistance efflux transporter EmrE"/>
    <property type="match status" value="2"/>
</dbReference>
<reference evidence="8" key="1">
    <citation type="journal article" date="2014" name="Int. J. Syst. Evol. Microbiol.">
        <title>Complete genome of a new Firmicutes species belonging to the dominant human colonic microbiota ('Ruminococcus bicirculans') reveals two chromosomes and a selective capacity to utilize plant glucans.</title>
        <authorList>
            <consortium name="NISC Comparative Sequencing Program"/>
            <person name="Wegmann U."/>
            <person name="Louis P."/>
            <person name="Goesmann A."/>
            <person name="Henrissat B."/>
            <person name="Duncan S.H."/>
            <person name="Flint H.J."/>
        </authorList>
    </citation>
    <scope>NUCLEOTIDE SEQUENCE</scope>
    <source>
        <strain evidence="8">NBRC 103408</strain>
    </source>
</reference>
<sequence>MTASKFQFGDTPRAYILLIFTTLCWGCNAVFSRLAVGELSPLLLVTLRWTGVLILLLLIARKQFRKDWPVLKTKIWLILAMGTIGFTGFNALFYVAAHSTTAVNLGILQGSIPVFVLLGTFAVFKTPVTGAQILGVLVTLVGVIIVASGGSLERLASLAFNHGDLLMMIACLFYALYTIALRRKPQASALGFFTIMALAAFVTSLPLVTIEWLSGDLQMPTPKGWVVMAAIVILPSFLAQIAFINGVGLIGPGRAGIFVNLVPVFASILAVLFLNEPFEMFHAVSLAFVLGGIWLAERRKKA</sequence>
<evidence type="ECO:0000256" key="2">
    <source>
        <dbReference type="ARBA" id="ARBA00022475"/>
    </source>
</evidence>
<feature type="transmembrane region" description="Helical" evidence="6">
    <location>
        <begin position="75"/>
        <end position="96"/>
    </location>
</feature>
<gene>
    <name evidence="8" type="ORF">GCM10007924_02570</name>
</gene>
<feature type="transmembrane region" description="Helical" evidence="6">
    <location>
        <begin position="131"/>
        <end position="152"/>
    </location>
</feature>
<keyword evidence="5 6" id="KW-0472">Membrane</keyword>
<feature type="transmembrane region" description="Helical" evidence="6">
    <location>
        <begin position="225"/>
        <end position="250"/>
    </location>
</feature>
<keyword evidence="3 6" id="KW-0812">Transmembrane</keyword>
<name>A0ABQ5U3F8_9PROT</name>
<reference evidence="8" key="2">
    <citation type="submission" date="2023-01" db="EMBL/GenBank/DDBJ databases">
        <title>Draft genome sequence of Sneathiella chinensis strain NBRC 103408.</title>
        <authorList>
            <person name="Sun Q."/>
            <person name="Mori K."/>
        </authorList>
    </citation>
    <scope>NUCLEOTIDE SEQUENCE</scope>
    <source>
        <strain evidence="8">NBRC 103408</strain>
    </source>
</reference>
<dbReference type="InterPro" id="IPR050638">
    <property type="entry name" value="AA-Vitamin_Transporters"/>
</dbReference>